<keyword evidence="2" id="KW-1133">Transmembrane helix</keyword>
<dbReference type="CDD" id="cd16328">
    <property type="entry name" value="RseA_N"/>
    <property type="match status" value="1"/>
</dbReference>
<evidence type="ECO:0000313" key="5">
    <source>
        <dbReference type="Proteomes" id="UP000291822"/>
    </source>
</evidence>
<evidence type="ECO:0000256" key="1">
    <source>
        <dbReference type="SAM" id="MobiDB-lite"/>
    </source>
</evidence>
<reference evidence="4 5" key="1">
    <citation type="submission" date="2019-02" db="EMBL/GenBank/DDBJ databases">
        <title>Dyella amyloliquefaciens sp. nov., isolated from forest soil.</title>
        <authorList>
            <person name="Gao Z.-H."/>
            <person name="Qiu L.-H."/>
        </authorList>
    </citation>
    <scope>NUCLEOTIDE SEQUENCE [LARGE SCALE GENOMIC DNA]</scope>
    <source>
        <strain evidence="4 5">KACC 12747</strain>
    </source>
</reference>
<dbReference type="Pfam" id="PF03872">
    <property type="entry name" value="RseA_N"/>
    <property type="match status" value="1"/>
</dbReference>
<dbReference type="GO" id="GO:0016989">
    <property type="term" value="F:sigma factor antagonist activity"/>
    <property type="evidence" value="ECO:0007669"/>
    <property type="project" value="InterPro"/>
</dbReference>
<feature type="transmembrane region" description="Helical" evidence="2">
    <location>
        <begin position="83"/>
        <end position="104"/>
    </location>
</feature>
<proteinExistence type="predicted"/>
<feature type="domain" description="Anti sigma-E protein RseA N-terminal" evidence="3">
    <location>
        <begin position="5"/>
        <end position="76"/>
    </location>
</feature>
<dbReference type="InterPro" id="IPR036147">
    <property type="entry name" value="Anti-sigma_E_RseA_N_sf"/>
</dbReference>
<comment type="caution">
    <text evidence="4">The sequence shown here is derived from an EMBL/GenBank/DDBJ whole genome shotgun (WGS) entry which is preliminary data.</text>
</comment>
<dbReference type="Proteomes" id="UP000291822">
    <property type="component" value="Unassembled WGS sequence"/>
</dbReference>
<protein>
    <submittedName>
        <fullName evidence="4">Anti-anti-sigma factor</fullName>
    </submittedName>
</protein>
<accession>A0A4R0YVP2</accession>
<keyword evidence="2" id="KW-0812">Transmembrane</keyword>
<dbReference type="InterPro" id="IPR005572">
    <property type="entry name" value="Anti-sigma_E_RseA_N"/>
</dbReference>
<dbReference type="PANTHER" id="PTHR38104">
    <property type="match status" value="1"/>
</dbReference>
<gene>
    <name evidence="4" type="ORF">EZM97_16100</name>
</gene>
<evidence type="ECO:0000256" key="2">
    <source>
        <dbReference type="SAM" id="Phobius"/>
    </source>
</evidence>
<name>A0A4R0YVP2_9GAMM</name>
<dbReference type="AlphaFoldDB" id="A0A4R0YVP2"/>
<keyword evidence="5" id="KW-1185">Reference proteome</keyword>
<organism evidence="4 5">
    <name type="scientific">Dyella soli</name>
    <dbReference type="NCBI Taxonomy" id="522319"/>
    <lineage>
        <taxon>Bacteria</taxon>
        <taxon>Pseudomonadati</taxon>
        <taxon>Pseudomonadota</taxon>
        <taxon>Gammaproteobacteria</taxon>
        <taxon>Lysobacterales</taxon>
        <taxon>Rhodanobacteraceae</taxon>
        <taxon>Dyella</taxon>
    </lineage>
</organism>
<dbReference type="EMBL" id="SJTG01000002">
    <property type="protein sequence ID" value="TCI10410.1"/>
    <property type="molecule type" value="Genomic_DNA"/>
</dbReference>
<keyword evidence="2" id="KW-0472">Membrane</keyword>
<dbReference type="SUPFAM" id="SSF89069">
    <property type="entry name" value="N-terminal, cytoplasmic domain of anti-sigmaE factor RseA"/>
    <property type="match status" value="1"/>
</dbReference>
<evidence type="ECO:0000313" key="4">
    <source>
        <dbReference type="EMBL" id="TCI10410.1"/>
    </source>
</evidence>
<evidence type="ECO:0000259" key="3">
    <source>
        <dbReference type="Pfam" id="PF03872"/>
    </source>
</evidence>
<sequence>MTDTQRENLSAGMDGALSKEELRFLLRRLDHDATLRQAWSRYHVARDGLRRQLPPLASTDFASRVMQAIEQEGVVVHGKRRHWLHWSAGGAIAASVAVAALMIAQPAGSGADRASPQVATASSGADLERAGHVARTEAPAVAPPWINAYADSPSRLSQQASATLDGDNGGTLLYSRSNLSPYQLQQFRNGNGDGSYLLLIHPDQSPVQRPPVQAPARAQ</sequence>
<dbReference type="InterPro" id="IPR052383">
    <property type="entry name" value="Anti-sigma-E_RseA-like"/>
</dbReference>
<dbReference type="RefSeq" id="WP_131408402.1">
    <property type="nucleotide sequence ID" value="NZ_SJTG01000002.1"/>
</dbReference>
<feature type="compositionally biased region" description="Basic and acidic residues" evidence="1">
    <location>
        <begin position="126"/>
        <end position="135"/>
    </location>
</feature>
<feature type="region of interest" description="Disordered" evidence="1">
    <location>
        <begin position="109"/>
        <end position="136"/>
    </location>
</feature>
<dbReference type="PANTHER" id="PTHR38104:SF1">
    <property type="entry name" value="ANTI-SIGMA-E FACTOR RSEA"/>
    <property type="match status" value="1"/>
</dbReference>
<dbReference type="Gene3D" id="1.10.10.880">
    <property type="entry name" value="Anti sigma-E protein RseA, N-terminal domain"/>
    <property type="match status" value="1"/>
</dbReference>